<evidence type="ECO:0000256" key="1">
    <source>
        <dbReference type="PROSITE-ProRule" id="PRU00169"/>
    </source>
</evidence>
<comment type="caution">
    <text evidence="3">The sequence shown here is derived from an EMBL/GenBank/DDBJ whole genome shotgun (WGS) entry which is preliminary data.</text>
</comment>
<keyword evidence="4" id="KW-1185">Reference proteome</keyword>
<dbReference type="RefSeq" id="WP_238234032.1">
    <property type="nucleotide sequence ID" value="NZ_BPQQ01000010.1"/>
</dbReference>
<sequence length="124" mass="13326">MLTGRRVLIVEDEVLIAFELCDLVADAEGVAIGPARTNREALALLDRERVDVALLDLNLADGEATPTAERLVGCGVPVLICTGGVMPRAMRSLWPHLPVHHKPVKGEDLIRTLAELCAERPAAS</sequence>
<evidence type="ECO:0000259" key="2">
    <source>
        <dbReference type="PROSITE" id="PS50110"/>
    </source>
</evidence>
<organism evidence="3 4">
    <name type="scientific">Methylobacterium isbiliense</name>
    <dbReference type="NCBI Taxonomy" id="315478"/>
    <lineage>
        <taxon>Bacteria</taxon>
        <taxon>Pseudomonadati</taxon>
        <taxon>Pseudomonadota</taxon>
        <taxon>Alphaproteobacteria</taxon>
        <taxon>Hyphomicrobiales</taxon>
        <taxon>Methylobacteriaceae</taxon>
        <taxon>Methylobacterium</taxon>
    </lineage>
</organism>
<reference evidence="3" key="1">
    <citation type="journal article" date="2021" name="Front. Microbiol.">
        <title>Comprehensive Comparative Genomics and Phenotyping of Methylobacterium Species.</title>
        <authorList>
            <person name="Alessa O."/>
            <person name="Ogura Y."/>
            <person name="Fujitani Y."/>
            <person name="Takami H."/>
            <person name="Hayashi T."/>
            <person name="Sahin N."/>
            <person name="Tani A."/>
        </authorList>
    </citation>
    <scope>NUCLEOTIDE SEQUENCE</scope>
    <source>
        <strain evidence="3">DSM 17168</strain>
    </source>
</reference>
<proteinExistence type="predicted"/>
<dbReference type="Pfam" id="PF00072">
    <property type="entry name" value="Response_reg"/>
    <property type="match status" value="1"/>
</dbReference>
<feature type="modified residue" description="4-aspartylphosphate" evidence="1">
    <location>
        <position position="56"/>
    </location>
</feature>
<dbReference type="InterPro" id="IPR011006">
    <property type="entry name" value="CheY-like_superfamily"/>
</dbReference>
<accession>A0ABQ4S9L3</accession>
<protein>
    <recommendedName>
        <fullName evidence="2">Response regulatory domain-containing protein</fullName>
    </recommendedName>
</protein>
<feature type="domain" description="Response regulatory" evidence="2">
    <location>
        <begin position="6"/>
        <end position="117"/>
    </location>
</feature>
<dbReference type="InterPro" id="IPR001789">
    <property type="entry name" value="Sig_transdc_resp-reg_receiver"/>
</dbReference>
<gene>
    <name evidence="3" type="ORF">GMJLKIPL_1076</name>
</gene>
<keyword evidence="1" id="KW-0597">Phosphoprotein</keyword>
<dbReference type="EMBL" id="BPQQ01000010">
    <property type="protein sequence ID" value="GJD99160.1"/>
    <property type="molecule type" value="Genomic_DNA"/>
</dbReference>
<evidence type="ECO:0000313" key="4">
    <source>
        <dbReference type="Proteomes" id="UP001055153"/>
    </source>
</evidence>
<dbReference type="SMART" id="SM00448">
    <property type="entry name" value="REC"/>
    <property type="match status" value="1"/>
</dbReference>
<reference evidence="3" key="2">
    <citation type="submission" date="2021-08" db="EMBL/GenBank/DDBJ databases">
        <authorList>
            <person name="Tani A."/>
            <person name="Ola A."/>
            <person name="Ogura Y."/>
            <person name="Katsura K."/>
            <person name="Hayashi T."/>
        </authorList>
    </citation>
    <scope>NUCLEOTIDE SEQUENCE</scope>
    <source>
        <strain evidence="3">DSM 17168</strain>
    </source>
</reference>
<evidence type="ECO:0000313" key="3">
    <source>
        <dbReference type="EMBL" id="GJD99160.1"/>
    </source>
</evidence>
<name>A0ABQ4S9L3_9HYPH</name>
<dbReference type="SUPFAM" id="SSF52172">
    <property type="entry name" value="CheY-like"/>
    <property type="match status" value="1"/>
</dbReference>
<dbReference type="PROSITE" id="PS50110">
    <property type="entry name" value="RESPONSE_REGULATORY"/>
    <property type="match status" value="1"/>
</dbReference>
<dbReference type="Gene3D" id="3.40.50.2300">
    <property type="match status" value="1"/>
</dbReference>
<dbReference type="Proteomes" id="UP001055153">
    <property type="component" value="Unassembled WGS sequence"/>
</dbReference>